<evidence type="ECO:0000256" key="5">
    <source>
        <dbReference type="ARBA" id="ARBA00022801"/>
    </source>
</evidence>
<gene>
    <name evidence="12" type="ORF">BV95_02257</name>
</gene>
<feature type="chain" id="PRO_5001763271" evidence="9">
    <location>
        <begin position="27"/>
        <end position="982"/>
    </location>
</feature>
<dbReference type="Pfam" id="PF00675">
    <property type="entry name" value="Peptidase_M16"/>
    <property type="match status" value="1"/>
</dbReference>
<evidence type="ECO:0000313" key="12">
    <source>
        <dbReference type="EMBL" id="KEQ53394.1"/>
    </source>
</evidence>
<sequence length="982" mass="106737">MTVGEKRVRYGTCVRLFLACSTIALGAMGVVEARDSRTEPSAKVQAAPAEAQVPPSQPWAHLASDVPVDPSVRFGMLPNGMGYALLHNATPPGEASLMLRIDAGSLMEKDDQLGLAHFMEHMAFNGTTHIPKTELIAILQRLGLAFGADLNAATSFDQTFYQLQMPRSDAKTLDTGLFVLREQVSEATMDPGAIDEERGVIAGEERLRNSPGLRAAEKQMAVLAKGQKVATRFPIGDLKIINTAKRDRFVDFYNSYYRPSRATLVAVGDFDVDAMEAKVRKTFADWQPKGPDGADPDLGQVAARGKETHIFVEPGMDSSVSLAWTRAPDNAPDRVAKRRDDTLETLALAVLKRRLGEMSRTDDAPFLAATADGGALMRSVQISTIGAQFVQGKWQQALKAIEQEQRRFVTYGVTDAELQREINSTRTTLENAVKSASTRFTRGLSGNLLNTVNSRVVFSSPATNLALFQETTKDLKAADVNAAIKRIFVGGGPILTMTSPVPIEGGEQAVAAALDASQKMAVLAPAAPVKKPWEYTSFGTPGQVVETKQLAELGATIVTFANGTTLTFKRTDFSKDTISIYLLTGAGEQNFSPDKFDPRGLLIRSLNDGGLGKLTVDEMSRALNGHSVRTSLATMGDRFLLVGYTRGRDFQLQMQMMGAYLTDPAFRPTSFEQAKASYPAAYEANLATPATAFRLYAAELLAGGDKRVAALRPEEIANISVEPYRTQLKALLDQGPMHLTIVGDTTLEEAIKVTANTLGALPARQPVSGLAPGADRRAFPAPTAEPLRFTHKGLAEQSLAYIAWPATDATRDLTEARRIELLGAVLKLRVLEEIREKEGLAYAPNVSTEFSDTYKGYGSLAAQAETDPAKLPLFFKAIDAIAQDLRDKPVSADELKRAREPLVEHEKLAQKSNSWWLNKLVYAVDRPWYLPQSMTYAADLEAVQPADIQALARKYLRPELAWKAQVMPEAQVAGAGPKPTGY</sequence>
<dbReference type="InterPro" id="IPR011765">
    <property type="entry name" value="Pept_M16_N"/>
</dbReference>
<dbReference type="PANTHER" id="PTHR43690">
    <property type="entry name" value="NARDILYSIN"/>
    <property type="match status" value="1"/>
</dbReference>
<dbReference type="InterPro" id="IPR007863">
    <property type="entry name" value="Peptidase_M16_C"/>
</dbReference>
<dbReference type="InterPro" id="IPR001431">
    <property type="entry name" value="Pept_M16_Zn_BS"/>
</dbReference>
<evidence type="ECO:0000256" key="7">
    <source>
        <dbReference type="ARBA" id="ARBA00023049"/>
    </source>
</evidence>
<accession>A0A081RDX1</accession>
<evidence type="ECO:0000259" key="10">
    <source>
        <dbReference type="Pfam" id="PF00675"/>
    </source>
</evidence>
<evidence type="ECO:0000256" key="4">
    <source>
        <dbReference type="ARBA" id="ARBA00022723"/>
    </source>
</evidence>
<dbReference type="OrthoDB" id="9811314at2"/>
<keyword evidence="7" id="KW-0482">Metalloprotease</keyword>
<dbReference type="SUPFAM" id="SSF63411">
    <property type="entry name" value="LuxS/MPP-like metallohydrolase"/>
    <property type="match status" value="4"/>
</dbReference>
<organism evidence="12 13">
    <name type="scientific">Sphingobium chlorophenolicum</name>
    <dbReference type="NCBI Taxonomy" id="46429"/>
    <lineage>
        <taxon>Bacteria</taxon>
        <taxon>Pseudomonadati</taxon>
        <taxon>Pseudomonadota</taxon>
        <taxon>Alphaproteobacteria</taxon>
        <taxon>Sphingomonadales</taxon>
        <taxon>Sphingomonadaceae</taxon>
        <taxon>Sphingobium</taxon>
    </lineage>
</organism>
<dbReference type="EMBL" id="JFHR01000023">
    <property type="protein sequence ID" value="KEQ53394.1"/>
    <property type="molecule type" value="Genomic_DNA"/>
</dbReference>
<keyword evidence="3" id="KW-0645">Protease</keyword>
<dbReference type="PROSITE" id="PS00143">
    <property type="entry name" value="INSULINASE"/>
    <property type="match status" value="1"/>
</dbReference>
<comment type="cofactor">
    <cofactor evidence="1">
        <name>Zn(2+)</name>
        <dbReference type="ChEBI" id="CHEBI:29105"/>
    </cofactor>
</comment>
<dbReference type="InterPro" id="IPR011249">
    <property type="entry name" value="Metalloenz_LuxS/M16"/>
</dbReference>
<dbReference type="Pfam" id="PF05193">
    <property type="entry name" value="Peptidase_M16_C"/>
    <property type="match status" value="2"/>
</dbReference>
<feature type="domain" description="Peptidase M16 C-terminal" evidence="11">
    <location>
        <begin position="245"/>
        <end position="423"/>
    </location>
</feature>
<comment type="caution">
    <text evidence="12">The sequence shown here is derived from an EMBL/GenBank/DDBJ whole genome shotgun (WGS) entry which is preliminary data.</text>
</comment>
<keyword evidence="5" id="KW-0378">Hydrolase</keyword>
<dbReference type="Proteomes" id="UP000028411">
    <property type="component" value="Unassembled WGS sequence"/>
</dbReference>
<dbReference type="InterPro" id="IPR050626">
    <property type="entry name" value="Peptidase_M16"/>
</dbReference>
<dbReference type="GO" id="GO:0006508">
    <property type="term" value="P:proteolysis"/>
    <property type="evidence" value="ECO:0007669"/>
    <property type="project" value="UniProtKB-KW"/>
</dbReference>
<feature type="domain" description="Peptidase M16 C-terminal" evidence="11">
    <location>
        <begin position="736"/>
        <end position="900"/>
    </location>
</feature>
<dbReference type="AlphaFoldDB" id="A0A081RDX1"/>
<evidence type="ECO:0000256" key="8">
    <source>
        <dbReference type="RuleBase" id="RU004447"/>
    </source>
</evidence>
<evidence type="ECO:0000256" key="1">
    <source>
        <dbReference type="ARBA" id="ARBA00001947"/>
    </source>
</evidence>
<comment type="similarity">
    <text evidence="2 8">Belongs to the peptidase M16 family.</text>
</comment>
<feature type="signal peptide" evidence="9">
    <location>
        <begin position="1"/>
        <end position="26"/>
    </location>
</feature>
<name>A0A081RDX1_SPHCR</name>
<reference evidence="12 13" key="1">
    <citation type="submission" date="2014-02" db="EMBL/GenBank/DDBJ databases">
        <title>Whole genome sequence of Sphingobium chlorophenolicum NBRC 16172.</title>
        <authorList>
            <person name="Gan H.M."/>
            <person name="Gan H.Y."/>
            <person name="Chew T.H."/>
            <person name="Savka M.A."/>
        </authorList>
    </citation>
    <scope>NUCLEOTIDE SEQUENCE [LARGE SCALE GENOMIC DNA]</scope>
    <source>
        <strain evidence="12 13">NBRC 16172</strain>
    </source>
</reference>
<dbReference type="RefSeq" id="WP_051749719.1">
    <property type="nucleotide sequence ID" value="NZ_JFHR01000023.1"/>
</dbReference>
<evidence type="ECO:0000256" key="9">
    <source>
        <dbReference type="SAM" id="SignalP"/>
    </source>
</evidence>
<evidence type="ECO:0000256" key="2">
    <source>
        <dbReference type="ARBA" id="ARBA00007261"/>
    </source>
</evidence>
<proteinExistence type="inferred from homology"/>
<evidence type="ECO:0000313" key="13">
    <source>
        <dbReference type="Proteomes" id="UP000028411"/>
    </source>
</evidence>
<evidence type="ECO:0000256" key="6">
    <source>
        <dbReference type="ARBA" id="ARBA00022833"/>
    </source>
</evidence>
<dbReference type="PATRIC" id="fig|46429.4.peg.2231"/>
<dbReference type="eggNOG" id="COG0612">
    <property type="taxonomic scope" value="Bacteria"/>
</dbReference>
<evidence type="ECO:0000259" key="11">
    <source>
        <dbReference type="Pfam" id="PF05193"/>
    </source>
</evidence>
<dbReference type="Gene3D" id="3.30.830.10">
    <property type="entry name" value="Metalloenzyme, LuxS/M16 peptidase-like"/>
    <property type="match status" value="4"/>
</dbReference>
<keyword evidence="6" id="KW-0862">Zinc</keyword>
<protein>
    <submittedName>
        <fullName evidence="12">Peptidase M16-like protein</fullName>
    </submittedName>
</protein>
<dbReference type="PANTHER" id="PTHR43690:SF17">
    <property type="entry name" value="PROTEIN YHJJ"/>
    <property type="match status" value="1"/>
</dbReference>
<keyword evidence="4" id="KW-0479">Metal-binding</keyword>
<dbReference type="GO" id="GO:0004222">
    <property type="term" value="F:metalloendopeptidase activity"/>
    <property type="evidence" value="ECO:0007669"/>
    <property type="project" value="InterPro"/>
</dbReference>
<keyword evidence="9" id="KW-0732">Signal</keyword>
<feature type="domain" description="Peptidase M16 N-terminal" evidence="10">
    <location>
        <begin position="86"/>
        <end position="203"/>
    </location>
</feature>
<dbReference type="GO" id="GO:0046872">
    <property type="term" value="F:metal ion binding"/>
    <property type="evidence" value="ECO:0007669"/>
    <property type="project" value="UniProtKB-KW"/>
</dbReference>
<evidence type="ECO:0000256" key="3">
    <source>
        <dbReference type="ARBA" id="ARBA00022670"/>
    </source>
</evidence>